<dbReference type="RefSeq" id="WP_066767458.1">
    <property type="nucleotide sequence ID" value="NZ_CP013244.1"/>
</dbReference>
<sequence length="198" mass="21912">MSGWGGIWDRDLYKCLLNGAVAPFERWTCELADDLAGREVDLVVADAWQFYNVAHDLTHLMARLATARASAVLRRPIAFFDYPVVPDEMAPGVSRQRAVATLRLNKAEAMSKRAAAAAIADIAGDATDIEAVEGNHAFARESFREPPALQTLLQTPCETPLYERFGEQRVQSNIYFDVIRWGHVRAISEALVASYGSN</sequence>
<accession>A0A1B1AE74</accession>
<dbReference type="AlphaFoldDB" id="A0A1B1AE74"/>
<gene>
    <name evidence="1" type="ORF">ATE48_02405</name>
</gene>
<dbReference type="OrthoDB" id="8058828at2"/>
<dbReference type="Proteomes" id="UP000092498">
    <property type="component" value="Chromosome"/>
</dbReference>
<protein>
    <submittedName>
        <fullName evidence="1">Uncharacterized protein</fullName>
    </submittedName>
</protein>
<keyword evidence="2" id="KW-1185">Reference proteome</keyword>
<organism evidence="1 2">
    <name type="scientific">Candidatus Viadribacter manganicus</name>
    <dbReference type="NCBI Taxonomy" id="1759059"/>
    <lineage>
        <taxon>Bacteria</taxon>
        <taxon>Pseudomonadati</taxon>
        <taxon>Pseudomonadota</taxon>
        <taxon>Alphaproteobacteria</taxon>
        <taxon>Hyphomonadales</taxon>
        <taxon>Hyphomonadaceae</taxon>
        <taxon>Candidatus Viadribacter</taxon>
    </lineage>
</organism>
<proteinExistence type="predicted"/>
<dbReference type="InParanoid" id="A0A1B1AE74"/>
<dbReference type="STRING" id="1759059.ATE48_02405"/>
<dbReference type="EMBL" id="CP013244">
    <property type="protein sequence ID" value="ANP44856.1"/>
    <property type="molecule type" value="Genomic_DNA"/>
</dbReference>
<evidence type="ECO:0000313" key="2">
    <source>
        <dbReference type="Proteomes" id="UP000092498"/>
    </source>
</evidence>
<evidence type="ECO:0000313" key="1">
    <source>
        <dbReference type="EMBL" id="ANP44856.1"/>
    </source>
</evidence>
<name>A0A1B1AE74_9PROT</name>
<reference evidence="1 2" key="1">
    <citation type="submission" date="2015-11" db="EMBL/GenBank/DDBJ databases">
        <title>Whole-Genome Sequence of Candidatus Oderbacter manganicum from the National Park Lower Oder Valley, Germany.</title>
        <authorList>
            <person name="Braun B."/>
            <person name="Liere K."/>
            <person name="Szewzyk U."/>
        </authorList>
    </citation>
    <scope>NUCLEOTIDE SEQUENCE [LARGE SCALE GENOMIC DNA]</scope>
    <source>
        <strain evidence="1 2">OTSz_A_272</strain>
    </source>
</reference>
<dbReference type="KEGG" id="cbot:ATE48_02405"/>